<dbReference type="InterPro" id="IPR035985">
    <property type="entry name" value="Ubiquitin-activating_enz"/>
</dbReference>
<dbReference type="GO" id="GO:0061503">
    <property type="term" value="F:tRNA threonylcarbamoyladenosine dehydratase"/>
    <property type="evidence" value="ECO:0007669"/>
    <property type="project" value="TreeGrafter"/>
</dbReference>
<dbReference type="GO" id="GO:0061504">
    <property type="term" value="P:cyclic threonylcarbamoyladenosine biosynthetic process"/>
    <property type="evidence" value="ECO:0007669"/>
    <property type="project" value="TreeGrafter"/>
</dbReference>
<dbReference type="EMBL" id="CP001686">
    <property type="protein sequence ID" value="ACV06992.1"/>
    <property type="molecule type" value="Genomic_DNA"/>
</dbReference>
<protein>
    <submittedName>
        <fullName evidence="2">Dinucleotide-utilizing enzyme possibly involved in molybdopterin or thiamin biosynthesis</fullName>
    </submittedName>
</protein>
<dbReference type="PANTHER" id="PTHR43267">
    <property type="entry name" value="TRNA THREONYLCARBAMOYLADENOSINE DEHYDRATASE"/>
    <property type="match status" value="1"/>
</dbReference>
<dbReference type="CDD" id="cd00757">
    <property type="entry name" value="ThiF_MoeB_HesA_family"/>
    <property type="match status" value="1"/>
</dbReference>
<feature type="domain" description="THIF-type NAD/FAD binding fold" evidence="1">
    <location>
        <begin position="17"/>
        <end position="228"/>
    </location>
</feature>
<dbReference type="Gene3D" id="3.40.50.720">
    <property type="entry name" value="NAD(P)-binding Rossmann-like Domain"/>
    <property type="match status" value="1"/>
</dbReference>
<evidence type="ECO:0000313" key="2">
    <source>
        <dbReference type="EMBL" id="ACV06992.1"/>
    </source>
</evidence>
<dbReference type="InterPro" id="IPR000594">
    <property type="entry name" value="ThiF_NAD_FAD-bd"/>
</dbReference>
<dbReference type="Pfam" id="PF00899">
    <property type="entry name" value="ThiF"/>
    <property type="match status" value="1"/>
</dbReference>
<dbReference type="KEGG" id="kse:Ksed_19960"/>
<reference evidence="2 3" key="1">
    <citation type="journal article" date="2009" name="Stand. Genomic Sci.">
        <title>Complete genome sequence of Kytococcus sedentarius type strain (541).</title>
        <authorList>
            <person name="Sims D."/>
            <person name="Brettin T."/>
            <person name="Detter J.C."/>
            <person name="Han C."/>
            <person name="Lapidus A."/>
            <person name="Copeland A."/>
            <person name="Glavina Del Rio T."/>
            <person name="Nolan M."/>
            <person name="Chen F."/>
            <person name="Lucas S."/>
            <person name="Tice H."/>
            <person name="Cheng J.F."/>
            <person name="Bruce D."/>
            <person name="Goodwin L."/>
            <person name="Pitluck S."/>
            <person name="Ovchinnikova G."/>
            <person name="Pati A."/>
            <person name="Ivanova N."/>
            <person name="Mavrommatis K."/>
            <person name="Chen A."/>
            <person name="Palaniappan K."/>
            <person name="D'haeseleer P."/>
            <person name="Chain P."/>
            <person name="Bristow J."/>
            <person name="Eisen J.A."/>
            <person name="Markowitz V."/>
            <person name="Hugenholtz P."/>
            <person name="Schneider S."/>
            <person name="Goker M."/>
            <person name="Pukall R."/>
            <person name="Kyrpides N.C."/>
            <person name="Klenk H.P."/>
        </authorList>
    </citation>
    <scope>NUCLEOTIDE SEQUENCE [LARGE SCALE GENOMIC DNA]</scope>
    <source>
        <strain evidence="3">ATCC 14392 / DSM 20547 / JCM 11482 / CCUG 33030 / NBRC 15357 / NCTC 11040 / CCM 314 / 541</strain>
    </source>
</reference>
<name>C7NKF4_KYTSD</name>
<evidence type="ECO:0000313" key="3">
    <source>
        <dbReference type="Proteomes" id="UP000006666"/>
    </source>
</evidence>
<dbReference type="HOGENOM" id="CLU_013325_10_4_11"/>
<dbReference type="SUPFAM" id="SSF69572">
    <property type="entry name" value="Activating enzymes of the ubiquitin-like proteins"/>
    <property type="match status" value="1"/>
</dbReference>
<keyword evidence="3" id="KW-1185">Reference proteome</keyword>
<sequence>MSADALQDDQWARQRVLLEEGNRVLRASSALVVGCGGLGAGAIPALVASGVGRVVLLDDDVVELSNLNRQTLFTHADLGALKVERVVARMRELSPESRIEGEVRRLTAQDAEFVQGFDVVLDCTDKVASRTAISTSCREAGVPWIWSAIDGWQGVLSVFVPGGPQWEDASAMREELPAPPQILGATPAMLGAWQAAEAVKLLTGQGRPLVGRIAVVDLLAGTVREMPLVARGA</sequence>
<dbReference type="eggNOG" id="COG0476">
    <property type="taxonomic scope" value="Bacteria"/>
</dbReference>
<dbReference type="PANTHER" id="PTHR43267:SF2">
    <property type="entry name" value="TRNA THREONYLCARBAMOYLADENOSINE DEHYDRATASE 1-RELATED"/>
    <property type="match status" value="1"/>
</dbReference>
<accession>C7NKF4</accession>
<dbReference type="STRING" id="478801.Ksed_19960"/>
<dbReference type="GO" id="GO:0008641">
    <property type="term" value="F:ubiquitin-like modifier activating enzyme activity"/>
    <property type="evidence" value="ECO:0007669"/>
    <property type="project" value="InterPro"/>
</dbReference>
<dbReference type="RefSeq" id="WP_015779932.1">
    <property type="nucleotide sequence ID" value="NC_013169.1"/>
</dbReference>
<dbReference type="Proteomes" id="UP000006666">
    <property type="component" value="Chromosome"/>
</dbReference>
<gene>
    <name evidence="2" type="ordered locus">Ksed_19960</name>
</gene>
<dbReference type="InterPro" id="IPR045886">
    <property type="entry name" value="ThiF/MoeB/HesA"/>
</dbReference>
<dbReference type="AlphaFoldDB" id="C7NKF4"/>
<organism evidence="2 3">
    <name type="scientific">Kytococcus sedentarius (strain ATCC 14392 / DSM 20547 / JCM 11482 / CCUG 33030 / NBRC 15357 / NCTC 11040 / CCM 314 / 541)</name>
    <name type="common">Micrococcus sedentarius</name>
    <dbReference type="NCBI Taxonomy" id="478801"/>
    <lineage>
        <taxon>Bacteria</taxon>
        <taxon>Bacillati</taxon>
        <taxon>Actinomycetota</taxon>
        <taxon>Actinomycetes</taxon>
        <taxon>Micrococcales</taxon>
        <taxon>Kytococcaceae</taxon>
        <taxon>Kytococcus</taxon>
    </lineage>
</organism>
<proteinExistence type="predicted"/>
<evidence type="ECO:0000259" key="1">
    <source>
        <dbReference type="Pfam" id="PF00899"/>
    </source>
</evidence>